<dbReference type="Gene3D" id="3.40.50.150">
    <property type="entry name" value="Vaccinia Virus protein VP39"/>
    <property type="match status" value="1"/>
</dbReference>
<evidence type="ECO:0000313" key="5">
    <source>
        <dbReference type="EMBL" id="GAA3875164.1"/>
    </source>
</evidence>
<dbReference type="InterPro" id="IPR029063">
    <property type="entry name" value="SAM-dependent_MTases_sf"/>
</dbReference>
<dbReference type="RefSeq" id="WP_344847761.1">
    <property type="nucleotide sequence ID" value="NZ_BAABDF010000007.1"/>
</dbReference>
<gene>
    <name evidence="5" type="ORF">GCM10022404_26190</name>
</gene>
<dbReference type="Pfam" id="PF00398">
    <property type="entry name" value="RrnaAD"/>
    <property type="match status" value="1"/>
</dbReference>
<dbReference type="SUPFAM" id="SSF53335">
    <property type="entry name" value="S-adenosyl-L-methionine-dependent methyltransferases"/>
    <property type="match status" value="1"/>
</dbReference>
<dbReference type="EMBL" id="BAABDF010000007">
    <property type="protein sequence ID" value="GAA3875164.1"/>
    <property type="molecule type" value="Genomic_DNA"/>
</dbReference>
<dbReference type="InterPro" id="IPR001737">
    <property type="entry name" value="KsgA/Erm"/>
</dbReference>
<keyword evidence="2" id="KW-0808">Transferase</keyword>
<dbReference type="CDD" id="cd02440">
    <property type="entry name" value="AdoMet_MTases"/>
    <property type="match status" value="1"/>
</dbReference>
<protein>
    <submittedName>
        <fullName evidence="5">rRNA adenine N-6-methyltransferase family protein</fullName>
    </submittedName>
</protein>
<keyword evidence="1" id="KW-0489">Methyltransferase</keyword>
<name>A0ABP7KHJ7_9RHOB</name>
<dbReference type="PANTHER" id="PTHR11727">
    <property type="entry name" value="DIMETHYLADENOSINE TRANSFERASE"/>
    <property type="match status" value="1"/>
</dbReference>
<evidence type="ECO:0000256" key="3">
    <source>
        <dbReference type="ARBA" id="ARBA00022691"/>
    </source>
</evidence>
<dbReference type="Proteomes" id="UP001399917">
    <property type="component" value="Unassembled WGS sequence"/>
</dbReference>
<evidence type="ECO:0000256" key="2">
    <source>
        <dbReference type="ARBA" id="ARBA00022679"/>
    </source>
</evidence>
<accession>A0ABP7KHJ7</accession>
<evidence type="ECO:0000256" key="1">
    <source>
        <dbReference type="ARBA" id="ARBA00022603"/>
    </source>
</evidence>
<comment type="caution">
    <text evidence="5">The sequence shown here is derived from an EMBL/GenBank/DDBJ whole genome shotgun (WGS) entry which is preliminary data.</text>
</comment>
<keyword evidence="6" id="KW-1185">Reference proteome</keyword>
<organism evidence="5 6">
    <name type="scientific">Celeribacter arenosi</name>
    <dbReference type="NCBI Taxonomy" id="792649"/>
    <lineage>
        <taxon>Bacteria</taxon>
        <taxon>Pseudomonadati</taxon>
        <taxon>Pseudomonadota</taxon>
        <taxon>Alphaproteobacteria</taxon>
        <taxon>Rhodobacterales</taxon>
        <taxon>Roseobacteraceae</taxon>
        <taxon>Celeribacter</taxon>
    </lineage>
</organism>
<keyword evidence="4" id="KW-0694">RNA-binding</keyword>
<keyword evidence="3" id="KW-0949">S-adenosyl-L-methionine</keyword>
<sequence length="185" mass="20470">MAREFATFLGEMIRNPGEVRAIAPSSRACARLMTKGVESTTGPIVEIGPGTGSFTRALLDRGVDPERLTLLELNPRFCDELRHRFPGVRILNRSAEEIVDIGLRDVGAVISGVPLLARPDLQRRVVGRAFEVIAHDGFFTQISYASTSPLNAKMRADLGITATKRGRIWANLPPAWVYEYRRHAT</sequence>
<evidence type="ECO:0000256" key="4">
    <source>
        <dbReference type="ARBA" id="ARBA00022884"/>
    </source>
</evidence>
<evidence type="ECO:0000313" key="6">
    <source>
        <dbReference type="Proteomes" id="UP001399917"/>
    </source>
</evidence>
<proteinExistence type="predicted"/>
<dbReference type="PANTHER" id="PTHR11727:SF14">
    <property type="entry name" value="BLL8166 PROTEIN"/>
    <property type="match status" value="1"/>
</dbReference>
<reference evidence="6" key="1">
    <citation type="journal article" date="2019" name="Int. J. Syst. Evol. Microbiol.">
        <title>The Global Catalogue of Microorganisms (GCM) 10K type strain sequencing project: providing services to taxonomists for standard genome sequencing and annotation.</title>
        <authorList>
            <consortium name="The Broad Institute Genomics Platform"/>
            <consortium name="The Broad Institute Genome Sequencing Center for Infectious Disease"/>
            <person name="Wu L."/>
            <person name="Ma J."/>
        </authorList>
    </citation>
    <scope>NUCLEOTIDE SEQUENCE [LARGE SCALE GENOMIC DNA]</scope>
    <source>
        <strain evidence="6">JCM 17190</strain>
    </source>
</reference>